<accession>A0A1I4B1P3</accession>
<dbReference type="InterPro" id="IPR011008">
    <property type="entry name" value="Dimeric_a/b-barrel"/>
</dbReference>
<name>A0A1I4B1P3_9HYPH</name>
<organism evidence="1 2">
    <name type="scientific">Neomesorhizobium albiziae</name>
    <dbReference type="NCBI Taxonomy" id="335020"/>
    <lineage>
        <taxon>Bacteria</taxon>
        <taxon>Pseudomonadati</taxon>
        <taxon>Pseudomonadota</taxon>
        <taxon>Alphaproteobacteria</taxon>
        <taxon>Hyphomicrobiales</taxon>
        <taxon>Phyllobacteriaceae</taxon>
        <taxon>Neomesorhizobium</taxon>
    </lineage>
</organism>
<evidence type="ECO:0000313" key="1">
    <source>
        <dbReference type="EMBL" id="SFK62067.1"/>
    </source>
</evidence>
<dbReference type="RefSeq" id="WP_149761122.1">
    <property type="nucleotide sequence ID" value="NZ_BSPE01000078.1"/>
</dbReference>
<evidence type="ECO:0000313" key="2">
    <source>
        <dbReference type="Proteomes" id="UP000323300"/>
    </source>
</evidence>
<dbReference type="Gene3D" id="3.30.70.100">
    <property type="match status" value="1"/>
</dbReference>
<dbReference type="SUPFAM" id="SSF54909">
    <property type="entry name" value="Dimeric alpha+beta barrel"/>
    <property type="match status" value="1"/>
</dbReference>
<sequence>MTYVDGFVLPVPKGEWEEYRKNAELGKTVWMEHGALSYVEAAADDVPDGEVTSFPLAVKREENETVVFSYVTYASREHRDEVMKKVMEDPRMKAGMDKMPAYMKRLIYGGFQVFVEA</sequence>
<dbReference type="OrthoDB" id="9792392at2"/>
<dbReference type="Pfam" id="PF07237">
    <property type="entry name" value="DUF1428"/>
    <property type="match status" value="1"/>
</dbReference>
<keyword evidence="2" id="KW-1185">Reference proteome</keyword>
<dbReference type="EMBL" id="FOSL01000009">
    <property type="protein sequence ID" value="SFK62067.1"/>
    <property type="molecule type" value="Genomic_DNA"/>
</dbReference>
<dbReference type="InterPro" id="IPR009874">
    <property type="entry name" value="DUF1428"/>
</dbReference>
<dbReference type="AlphaFoldDB" id="A0A1I4B1P3"/>
<proteinExistence type="predicted"/>
<gene>
    <name evidence="1" type="ORF">SAMN04488498_10984</name>
</gene>
<dbReference type="Proteomes" id="UP000323300">
    <property type="component" value="Unassembled WGS sequence"/>
</dbReference>
<dbReference type="PIRSF" id="PIRSF007028">
    <property type="entry name" value="UCP007028"/>
    <property type="match status" value="1"/>
</dbReference>
<protein>
    <submittedName>
        <fullName evidence="1">Uncharacterized conserved protein YbaA, DUF1428 family</fullName>
    </submittedName>
</protein>
<reference evidence="1 2" key="1">
    <citation type="submission" date="2016-10" db="EMBL/GenBank/DDBJ databases">
        <authorList>
            <person name="Varghese N."/>
            <person name="Submissions S."/>
        </authorList>
    </citation>
    <scope>NUCLEOTIDE SEQUENCE [LARGE SCALE GENOMIC DNA]</scope>
    <source>
        <strain evidence="1 2">DSM 21822</strain>
    </source>
</reference>